<evidence type="ECO:0000256" key="1">
    <source>
        <dbReference type="SAM" id="MobiDB-lite"/>
    </source>
</evidence>
<evidence type="ECO:0000313" key="3">
    <source>
        <dbReference type="Proteomes" id="UP001224890"/>
    </source>
</evidence>
<name>A0AAJ0EZ15_9PEZI</name>
<feature type="compositionally biased region" description="Basic and acidic residues" evidence="1">
    <location>
        <begin position="306"/>
        <end position="315"/>
    </location>
</feature>
<feature type="region of interest" description="Disordered" evidence="1">
    <location>
        <begin position="25"/>
        <end position="47"/>
    </location>
</feature>
<gene>
    <name evidence="2" type="ORF">BDP55DRAFT_269299</name>
</gene>
<reference evidence="2" key="1">
    <citation type="submission" date="2021-06" db="EMBL/GenBank/DDBJ databases">
        <title>Comparative genomics, transcriptomics and evolutionary studies reveal genomic signatures of adaptation to plant cell wall in hemibiotrophic fungi.</title>
        <authorList>
            <consortium name="DOE Joint Genome Institute"/>
            <person name="Baroncelli R."/>
            <person name="Diaz J.F."/>
            <person name="Benocci T."/>
            <person name="Peng M."/>
            <person name="Battaglia E."/>
            <person name="Haridas S."/>
            <person name="Andreopoulos W."/>
            <person name="Labutti K."/>
            <person name="Pangilinan J."/>
            <person name="Floch G.L."/>
            <person name="Makela M.R."/>
            <person name="Henrissat B."/>
            <person name="Grigoriev I.V."/>
            <person name="Crouch J.A."/>
            <person name="De Vries R.P."/>
            <person name="Sukno S.A."/>
            <person name="Thon M.R."/>
        </authorList>
    </citation>
    <scope>NUCLEOTIDE SEQUENCE</scope>
    <source>
        <strain evidence="2">CBS 193.32</strain>
    </source>
</reference>
<proteinExistence type="predicted"/>
<keyword evidence="3" id="KW-1185">Reference proteome</keyword>
<evidence type="ECO:0000313" key="2">
    <source>
        <dbReference type="EMBL" id="KAK1691630.1"/>
    </source>
</evidence>
<feature type="region of interest" description="Disordered" evidence="1">
    <location>
        <begin position="302"/>
        <end position="324"/>
    </location>
</feature>
<sequence>MLKASNGNVTSEPLTPYLQNLLSSGLSFSQPTGRKSKRARKNDKRTADRKHRVSVFINRVINKLFKLVGANALAVYAAMKGAQFTSLGTTNLGDMEFFADSAVEALRESDIKLLPGSFRVLHIPGVLSWLLDVDYESVCHGLQLPALAAHNPGVAAHLDELASELTHPGREDSTEIPMRTMNKRVRNAMRPTLLSLGLPLTNGPAGIATREVNNDKTSLQNDGSTMPLYGATGTFAGLSSGFCPNTPSQTSSERDQVQPNNDVPVVARRRVSSSERAFDELSTSGVDGCGVYVGFDVGQLPGIGTRHPEGSDSHNRSTPGTGTGVLPDMAMFQYMDLNMTFNDLGTTDHWISGLVTI</sequence>
<dbReference type="GeneID" id="85450935"/>
<dbReference type="Proteomes" id="UP001224890">
    <property type="component" value="Unassembled WGS sequence"/>
</dbReference>
<dbReference type="AlphaFoldDB" id="A0AAJ0EZ15"/>
<dbReference type="RefSeq" id="XP_060435325.1">
    <property type="nucleotide sequence ID" value="XM_060566409.1"/>
</dbReference>
<accession>A0AAJ0EZ15</accession>
<feature type="compositionally biased region" description="Basic residues" evidence="1">
    <location>
        <begin position="34"/>
        <end position="47"/>
    </location>
</feature>
<comment type="caution">
    <text evidence="2">The sequence shown here is derived from an EMBL/GenBank/DDBJ whole genome shotgun (WGS) entry which is preliminary data.</text>
</comment>
<protein>
    <submittedName>
        <fullName evidence="2">Uncharacterized protein</fullName>
    </submittedName>
</protein>
<organism evidence="2 3">
    <name type="scientific">Colletotrichum godetiae</name>
    <dbReference type="NCBI Taxonomy" id="1209918"/>
    <lineage>
        <taxon>Eukaryota</taxon>
        <taxon>Fungi</taxon>
        <taxon>Dikarya</taxon>
        <taxon>Ascomycota</taxon>
        <taxon>Pezizomycotina</taxon>
        <taxon>Sordariomycetes</taxon>
        <taxon>Hypocreomycetidae</taxon>
        <taxon>Glomerellales</taxon>
        <taxon>Glomerellaceae</taxon>
        <taxon>Colletotrichum</taxon>
        <taxon>Colletotrichum acutatum species complex</taxon>
    </lineage>
</organism>
<dbReference type="EMBL" id="JAHMHR010000004">
    <property type="protein sequence ID" value="KAK1691630.1"/>
    <property type="molecule type" value="Genomic_DNA"/>
</dbReference>